<reference evidence="2" key="1">
    <citation type="submission" date="2021-12" db="EMBL/GenBank/DDBJ databases">
        <title>Discovery of the Pendulisporaceae a myxobacterial family with distinct sporulation behavior and unique specialized metabolism.</title>
        <authorList>
            <person name="Garcia R."/>
            <person name="Popoff A."/>
            <person name="Bader C.D."/>
            <person name="Loehr J."/>
            <person name="Walesch S."/>
            <person name="Walt C."/>
            <person name="Boldt J."/>
            <person name="Bunk B."/>
            <person name="Haeckl F.J.F.P.J."/>
            <person name="Gunesch A.P."/>
            <person name="Birkelbach J."/>
            <person name="Nuebel U."/>
            <person name="Pietschmann T."/>
            <person name="Bach T."/>
            <person name="Mueller R."/>
        </authorList>
    </citation>
    <scope>NUCLEOTIDE SEQUENCE</scope>
    <source>
        <strain evidence="2">MSr11367</strain>
    </source>
</reference>
<organism evidence="2 3">
    <name type="scientific">Pendulispora rubella</name>
    <dbReference type="NCBI Taxonomy" id="2741070"/>
    <lineage>
        <taxon>Bacteria</taxon>
        <taxon>Pseudomonadati</taxon>
        <taxon>Myxococcota</taxon>
        <taxon>Myxococcia</taxon>
        <taxon>Myxococcales</taxon>
        <taxon>Sorangiineae</taxon>
        <taxon>Pendulisporaceae</taxon>
        <taxon>Pendulispora</taxon>
    </lineage>
</organism>
<name>A0ABZ2L2Z1_9BACT</name>
<keyword evidence="3" id="KW-1185">Reference proteome</keyword>
<dbReference type="Proteomes" id="UP001374803">
    <property type="component" value="Chromosome"/>
</dbReference>
<evidence type="ECO:0000259" key="1">
    <source>
        <dbReference type="Pfam" id="PF24693"/>
    </source>
</evidence>
<dbReference type="EMBL" id="CP089983">
    <property type="protein sequence ID" value="WXB05301.1"/>
    <property type="molecule type" value="Genomic_DNA"/>
</dbReference>
<gene>
    <name evidence="2" type="ORF">LVJ94_51445</name>
</gene>
<evidence type="ECO:0000313" key="2">
    <source>
        <dbReference type="EMBL" id="WXB05301.1"/>
    </source>
</evidence>
<protein>
    <recommendedName>
        <fullName evidence="1">DUF7660 domain-containing protein</fullName>
    </recommendedName>
</protein>
<dbReference type="RefSeq" id="WP_394834945.1">
    <property type="nucleotide sequence ID" value="NZ_CP089929.1"/>
</dbReference>
<accession>A0ABZ2L2Z1</accession>
<evidence type="ECO:0000313" key="3">
    <source>
        <dbReference type="Proteomes" id="UP001374803"/>
    </source>
</evidence>
<feature type="domain" description="DUF7660" evidence="1">
    <location>
        <begin position="13"/>
        <end position="85"/>
    </location>
</feature>
<dbReference type="Pfam" id="PF24693">
    <property type="entry name" value="DUF7660"/>
    <property type="match status" value="1"/>
</dbReference>
<sequence>MKELHEHVAEIETRADLVAFIEALRADLKTNSKHWENLTLESFLGALASWTEDMDGYYRNQGREVPQRPTWKTLGEMLAAARVYE</sequence>
<proteinExistence type="predicted"/>
<dbReference type="InterPro" id="IPR056077">
    <property type="entry name" value="DUF7660"/>
</dbReference>